<feature type="compositionally biased region" description="Basic and acidic residues" evidence="1">
    <location>
        <begin position="133"/>
        <end position="159"/>
    </location>
</feature>
<gene>
    <name evidence="2" type="ORF">WN51_05405</name>
</gene>
<feature type="region of interest" description="Disordered" evidence="1">
    <location>
        <begin position="119"/>
        <end position="186"/>
    </location>
</feature>
<name>A0A0N0U460_9HYME</name>
<evidence type="ECO:0000313" key="3">
    <source>
        <dbReference type="Proteomes" id="UP000053105"/>
    </source>
</evidence>
<evidence type="ECO:0000256" key="1">
    <source>
        <dbReference type="SAM" id="MobiDB-lite"/>
    </source>
</evidence>
<dbReference type="AlphaFoldDB" id="A0A0N0U460"/>
<dbReference type="Proteomes" id="UP000053105">
    <property type="component" value="Unassembled WGS sequence"/>
</dbReference>
<evidence type="ECO:0000313" key="2">
    <source>
        <dbReference type="EMBL" id="KOX70608.1"/>
    </source>
</evidence>
<proteinExistence type="predicted"/>
<organism evidence="2 3">
    <name type="scientific">Melipona quadrifasciata</name>
    <dbReference type="NCBI Taxonomy" id="166423"/>
    <lineage>
        <taxon>Eukaryota</taxon>
        <taxon>Metazoa</taxon>
        <taxon>Ecdysozoa</taxon>
        <taxon>Arthropoda</taxon>
        <taxon>Hexapoda</taxon>
        <taxon>Insecta</taxon>
        <taxon>Pterygota</taxon>
        <taxon>Neoptera</taxon>
        <taxon>Endopterygota</taxon>
        <taxon>Hymenoptera</taxon>
        <taxon>Apocrita</taxon>
        <taxon>Aculeata</taxon>
        <taxon>Apoidea</taxon>
        <taxon>Anthophila</taxon>
        <taxon>Apidae</taxon>
        <taxon>Melipona</taxon>
    </lineage>
</organism>
<keyword evidence="3" id="KW-1185">Reference proteome</keyword>
<feature type="region of interest" description="Disordered" evidence="1">
    <location>
        <begin position="78"/>
        <end position="105"/>
    </location>
</feature>
<dbReference type="EMBL" id="KQ435857">
    <property type="protein sequence ID" value="KOX70608.1"/>
    <property type="molecule type" value="Genomic_DNA"/>
</dbReference>
<accession>A0A0N0U460</accession>
<reference evidence="2 3" key="1">
    <citation type="submission" date="2015-07" db="EMBL/GenBank/DDBJ databases">
        <title>The genome of Melipona quadrifasciata.</title>
        <authorList>
            <person name="Pan H."/>
            <person name="Kapheim K."/>
        </authorList>
    </citation>
    <scope>NUCLEOTIDE SEQUENCE [LARGE SCALE GENOMIC DNA]</scope>
    <source>
        <strain evidence="2">0111107301</strain>
        <tissue evidence="2">Whole body</tissue>
    </source>
</reference>
<sequence>MESTSANGSNDDTSVVLLKFPFPESFKCPTCYVAPKFEGDKGRGRYGHHGDLVKHVRLFHPSLTTKWVCGECGVHFDRDTTRNDPENDPVPTRSRPADPVSAATRDRLRTVFARDRECPEWSSRRPDARKKRKVEERRGEPRERPPTPTHPEESCEARRSSGSGRTRTDPGSAEFPADLKEEEKTIKREEIERRKVKYVQVSIHSRVRSSSGDPSATFLASGGAVETREGVTVSLAT</sequence>
<feature type="compositionally biased region" description="Basic and acidic residues" evidence="1">
    <location>
        <begin position="177"/>
        <end position="186"/>
    </location>
</feature>
<protein>
    <submittedName>
        <fullName evidence="2">Uncharacterized protein</fullName>
    </submittedName>
</protein>